<reference evidence="1 2" key="1">
    <citation type="submission" date="2016-06" db="EMBL/GenBank/DDBJ databases">
        <title>Draft genome of Moraxella nonliquefaciens CCUG 60284.</title>
        <authorList>
            <person name="Salva-Serra F."/>
            <person name="Engstrom-Jakobsson H."/>
            <person name="Thorell K."/>
            <person name="Gonzales-Siles L."/>
            <person name="Karlsson R."/>
            <person name="Boulund F."/>
            <person name="Engstrand L."/>
            <person name="Kristiansson E."/>
            <person name="Moore E."/>
        </authorList>
    </citation>
    <scope>NUCLEOTIDE SEQUENCE [LARGE SCALE GENOMIC DNA]</scope>
    <source>
        <strain evidence="1 2">CCUG 60284</strain>
    </source>
</reference>
<dbReference type="AlphaFoldDB" id="A0A1B8PIK3"/>
<evidence type="ECO:0000313" key="1">
    <source>
        <dbReference type="EMBL" id="OBX49507.1"/>
    </source>
</evidence>
<proteinExistence type="predicted"/>
<dbReference type="RefSeq" id="WP_066893773.1">
    <property type="nucleotide sequence ID" value="NZ_LZDN01000039.1"/>
</dbReference>
<dbReference type="EMBL" id="LZDN01000039">
    <property type="protein sequence ID" value="OBX49507.1"/>
    <property type="molecule type" value="Genomic_DNA"/>
</dbReference>
<sequence length="180" mass="21392">MRYCQDYPYYALEDNFSRKFNIIRSIHDLICKDDDSGQEAYLDSNTPIFDDEWLALDLDELERELAQNRDNKEPNKSMDMGFMVSNSDETAFVLVEIRFNFSQFKNIKKDDLDDKVFYSTICVNNTLNNINIYPNKYFLFAKNKVQQGRRRLQNMNPRCSQDYQAIGVDNLYQLFFSTIK</sequence>
<dbReference type="Proteomes" id="UP000092671">
    <property type="component" value="Unassembled WGS sequence"/>
</dbReference>
<accession>A0A1B8PIK3</accession>
<protein>
    <submittedName>
        <fullName evidence="1">Uncharacterized protein</fullName>
    </submittedName>
</protein>
<gene>
    <name evidence="1" type="ORF">A9Z60_03855</name>
</gene>
<evidence type="ECO:0000313" key="2">
    <source>
        <dbReference type="Proteomes" id="UP000092671"/>
    </source>
</evidence>
<comment type="caution">
    <text evidence="1">The sequence shown here is derived from an EMBL/GenBank/DDBJ whole genome shotgun (WGS) entry which is preliminary data.</text>
</comment>
<name>A0A1B8PIK3_MORNO</name>
<organism evidence="1 2">
    <name type="scientific">Moraxella nonliquefaciens</name>
    <dbReference type="NCBI Taxonomy" id="478"/>
    <lineage>
        <taxon>Bacteria</taxon>
        <taxon>Pseudomonadati</taxon>
        <taxon>Pseudomonadota</taxon>
        <taxon>Gammaproteobacteria</taxon>
        <taxon>Moraxellales</taxon>
        <taxon>Moraxellaceae</taxon>
        <taxon>Moraxella</taxon>
    </lineage>
</organism>